<proteinExistence type="predicted"/>
<keyword evidence="1" id="KW-0472">Membrane</keyword>
<gene>
    <name evidence="2" type="ORF">F2B50_04525</name>
    <name evidence="3" type="ORF">FPF71_04525</name>
</gene>
<dbReference type="AlphaFoldDB" id="A0A5M7BLB8"/>
<dbReference type="OrthoDB" id="1467772at2"/>
<feature type="transmembrane region" description="Helical" evidence="1">
    <location>
        <begin position="251"/>
        <end position="271"/>
    </location>
</feature>
<dbReference type="RefSeq" id="WP_144115469.1">
    <property type="nucleotide sequence ID" value="NZ_JACHGE010000001.1"/>
</dbReference>
<sequence length="272" mass="31360">MQLLKQLFNFYINSSIHVAFSVVSLTWITFLTVGFPASHTVLLFLFFATITGYNFVKYFGVAKFHHRRLTNWLKWIQLLSFICFLLMCYYALKLEVRTYVFLLALAVLTVFYAIPVFSKQKSNLRNVSGIKVYLIALVWAGVTVFVPIINADYSVNADVIILGVQRFLYVLILMLPFEIRDLKYDALNLSTIPQKLGVKKTKNLGVLLLVGFFVLEFLKKETHGNTILALLIITILTAIFVRLSKIDQNKYYCSFWVEGLPILWLLLVFLIN</sequence>
<feature type="transmembrane region" description="Helical" evidence="1">
    <location>
        <begin position="155"/>
        <end position="179"/>
    </location>
</feature>
<evidence type="ECO:0008006" key="6">
    <source>
        <dbReference type="Google" id="ProtNLM"/>
    </source>
</evidence>
<evidence type="ECO:0000313" key="2">
    <source>
        <dbReference type="EMBL" id="KAA5828104.1"/>
    </source>
</evidence>
<feature type="transmembrane region" description="Helical" evidence="1">
    <location>
        <begin position="41"/>
        <end position="60"/>
    </location>
</feature>
<feature type="transmembrane region" description="Helical" evidence="1">
    <location>
        <begin position="12"/>
        <end position="35"/>
    </location>
</feature>
<reference evidence="3 4" key="2">
    <citation type="submission" date="2019-07" db="EMBL/GenBank/DDBJ databases">
        <title>Algibacter marinivivus sp. nov., isolated from the surface of a marine red alga.</title>
        <authorList>
            <person name="Zhong X."/>
            <person name="Xu W."/>
            <person name="Zhang Y."/>
            <person name="Zhang Q."/>
            <person name="Du Z."/>
        </authorList>
    </citation>
    <scope>NUCLEOTIDE SEQUENCE [LARGE SCALE GENOMIC DNA]</scope>
    <source>
        <strain evidence="3 4">RU-4-M-4</strain>
    </source>
</reference>
<evidence type="ECO:0000313" key="3">
    <source>
        <dbReference type="EMBL" id="TSJ82349.1"/>
    </source>
</evidence>
<reference evidence="2" key="3">
    <citation type="submission" date="2019-09" db="EMBL/GenBank/DDBJ databases">
        <authorList>
            <person name="Zhang D.-C."/>
        </authorList>
    </citation>
    <scope>NUCLEOTIDE SEQUENCE</scope>
    <source>
        <strain evidence="2">RU-4-M-4</strain>
    </source>
</reference>
<reference evidence="2 5" key="1">
    <citation type="journal article" date="2015" name="Int. J. Syst. Evol. Microbiol.">
        <title>Algibacter amylolyticus sp. nov., isolated from intertidal sediment.</title>
        <authorList>
            <person name="Zhang D.C."/>
            <person name="Wu J."/>
            <person name="Neuner K."/>
            <person name="Yao J."/>
            <person name="Margesin R."/>
        </authorList>
    </citation>
    <scope>NUCLEOTIDE SEQUENCE [LARGE SCALE GENOMIC DNA]</scope>
    <source>
        <strain evidence="2 5">RU-4-M-4</strain>
    </source>
</reference>
<evidence type="ECO:0000313" key="5">
    <source>
        <dbReference type="Proteomes" id="UP000322315"/>
    </source>
</evidence>
<evidence type="ECO:0000313" key="4">
    <source>
        <dbReference type="Proteomes" id="UP000315145"/>
    </source>
</evidence>
<dbReference type="Proteomes" id="UP000322315">
    <property type="component" value="Unassembled WGS sequence"/>
</dbReference>
<organism evidence="2 5">
    <name type="scientific">Algibacter amylolyticus</name>
    <dbReference type="NCBI Taxonomy" id="1608400"/>
    <lineage>
        <taxon>Bacteria</taxon>
        <taxon>Pseudomonadati</taxon>
        <taxon>Bacteroidota</taxon>
        <taxon>Flavobacteriia</taxon>
        <taxon>Flavobacteriales</taxon>
        <taxon>Flavobacteriaceae</taxon>
        <taxon>Algibacter</taxon>
    </lineage>
</organism>
<accession>A0A5M7BLB8</accession>
<feature type="transmembrane region" description="Helical" evidence="1">
    <location>
        <begin position="130"/>
        <end position="149"/>
    </location>
</feature>
<feature type="transmembrane region" description="Helical" evidence="1">
    <location>
        <begin position="98"/>
        <end position="118"/>
    </location>
</feature>
<keyword evidence="1" id="KW-1133">Transmembrane helix</keyword>
<name>A0A5M7BLB8_9FLAO</name>
<protein>
    <recommendedName>
        <fullName evidence="6">Prenyltransferase</fullName>
    </recommendedName>
</protein>
<comment type="caution">
    <text evidence="2">The sequence shown here is derived from an EMBL/GenBank/DDBJ whole genome shotgun (WGS) entry which is preliminary data.</text>
</comment>
<keyword evidence="4" id="KW-1185">Reference proteome</keyword>
<feature type="transmembrane region" description="Helical" evidence="1">
    <location>
        <begin position="200"/>
        <end position="218"/>
    </location>
</feature>
<evidence type="ECO:0000256" key="1">
    <source>
        <dbReference type="SAM" id="Phobius"/>
    </source>
</evidence>
<feature type="transmembrane region" description="Helical" evidence="1">
    <location>
        <begin position="224"/>
        <end position="244"/>
    </location>
</feature>
<dbReference type="Proteomes" id="UP000315145">
    <property type="component" value="Unassembled WGS sequence"/>
</dbReference>
<dbReference type="EMBL" id="VMBF01000001">
    <property type="protein sequence ID" value="TSJ82349.1"/>
    <property type="molecule type" value="Genomic_DNA"/>
</dbReference>
<keyword evidence="1" id="KW-0812">Transmembrane</keyword>
<feature type="transmembrane region" description="Helical" evidence="1">
    <location>
        <begin position="72"/>
        <end position="92"/>
    </location>
</feature>
<dbReference type="EMBL" id="VWRS01000001">
    <property type="protein sequence ID" value="KAA5828104.1"/>
    <property type="molecule type" value="Genomic_DNA"/>
</dbReference>